<reference evidence="2 3" key="1">
    <citation type="submission" date="2019-10" db="EMBL/GenBank/DDBJ databases">
        <title>Whole genome shotgun sequence of Streptomyces angustmyceticus NBRC 3934.</title>
        <authorList>
            <person name="Hosoyama A."/>
            <person name="Ichikawa N."/>
            <person name="Kimura A."/>
            <person name="Kitahashi Y."/>
            <person name="Komaki H."/>
            <person name="Uohara A."/>
        </authorList>
    </citation>
    <scope>NUCLEOTIDE SEQUENCE [LARGE SCALE GENOMIC DNA]</scope>
    <source>
        <strain evidence="2 3">NBRC 3934</strain>
    </source>
</reference>
<dbReference type="InterPro" id="IPR047757">
    <property type="entry name" value="AfsA-like"/>
</dbReference>
<organism evidence="2 3">
    <name type="scientific">Streptomyces angustmyceticus</name>
    <dbReference type="NCBI Taxonomy" id="285578"/>
    <lineage>
        <taxon>Bacteria</taxon>
        <taxon>Bacillati</taxon>
        <taxon>Actinomycetota</taxon>
        <taxon>Actinomycetes</taxon>
        <taxon>Kitasatosporales</taxon>
        <taxon>Streptomycetaceae</taxon>
        <taxon>Streptomyces</taxon>
    </lineage>
</organism>
<evidence type="ECO:0000259" key="1">
    <source>
        <dbReference type="Pfam" id="PF03756"/>
    </source>
</evidence>
<comment type="caution">
    <text evidence="2">The sequence shown here is derived from an EMBL/GenBank/DDBJ whole genome shotgun (WGS) entry which is preliminary data.</text>
</comment>
<feature type="domain" description="A-factor biosynthesis hotdog" evidence="1">
    <location>
        <begin position="217"/>
        <end position="305"/>
    </location>
</feature>
<evidence type="ECO:0000313" key="3">
    <source>
        <dbReference type="Proteomes" id="UP000325598"/>
    </source>
</evidence>
<dbReference type="EMBL" id="BLAG01000005">
    <property type="protein sequence ID" value="GES28784.1"/>
    <property type="molecule type" value="Genomic_DNA"/>
</dbReference>
<evidence type="ECO:0000313" key="2">
    <source>
        <dbReference type="EMBL" id="GES28784.1"/>
    </source>
</evidence>
<gene>
    <name evidence="2" type="ORF">San01_12710</name>
</gene>
<dbReference type="NCBIfam" id="NF041195">
    <property type="entry name" value="ScbA_BarX_GamBu"/>
    <property type="match status" value="1"/>
</dbReference>
<dbReference type="AlphaFoldDB" id="A0A5J4L7P4"/>
<dbReference type="Proteomes" id="UP000325598">
    <property type="component" value="Unassembled WGS sequence"/>
</dbReference>
<keyword evidence="3" id="KW-1185">Reference proteome</keyword>
<accession>A0A5J4L7P4</accession>
<sequence>MLWCTASQHLDVPGREVLPLSQGGIQLLTMDPSAVLASVASRVPREYVHKEDESEVLLTGCRASGPDTFLVTARWPIDHGFYHPVHGLFDPLLGAESIRQAVPLLSHVAYGVPFGHKQSWGYYRQNLDPTALESDGSTAEIELRIACTDVIRRTGGLASLTMRVDMFREGLPLGTAELGFRNHPPAIYKRLRRRYADIDWATSRAIPAVPPTAPQRVSREQLADVVLSTTDSPNCSRLRADLSHRVLFDHPVDHVPGMLLLEAARQSAHEAAHPRPTVAVGLDAVFRRYVELDAPCWIQSRCELPLDDGQPVGVDAVQHGEELFTCTVTLASAP</sequence>
<feature type="domain" description="A-factor biosynthesis hotdog" evidence="1">
    <location>
        <begin position="47"/>
        <end position="178"/>
    </location>
</feature>
<protein>
    <submittedName>
        <fullName evidence="2">Adhesin</fullName>
    </submittedName>
</protein>
<dbReference type="GO" id="GO:0016740">
    <property type="term" value="F:transferase activity"/>
    <property type="evidence" value="ECO:0007669"/>
    <property type="project" value="InterPro"/>
</dbReference>
<proteinExistence type="predicted"/>
<dbReference type="Pfam" id="PF03756">
    <property type="entry name" value="AfsA"/>
    <property type="match status" value="2"/>
</dbReference>
<name>A0A5J4L7P4_9ACTN</name>
<dbReference type="InterPro" id="IPR005509">
    <property type="entry name" value="AfsA_hotdog_dom"/>
</dbReference>